<evidence type="ECO:0000313" key="1">
    <source>
        <dbReference type="EMBL" id="MPC13187.1"/>
    </source>
</evidence>
<sequence>MQKTVVFLKIAAGLRMRTGIDRIQDNVILMTAAARVTTGGGGMGTPGSLCLQPQVWTFDYKEGSLCASSSFDPTEPQIIPGPCKGPFIHHQVLQPQTGSLSHSSQLSRPVKIGLMVARPRLVMCSAQTKKKCDCTIRPSAGTPVVADNTD</sequence>
<reference evidence="1 2" key="1">
    <citation type="submission" date="2019-05" db="EMBL/GenBank/DDBJ databases">
        <title>Another draft genome of Portunus trituberculatus and its Hox gene families provides insights of decapod evolution.</title>
        <authorList>
            <person name="Jeong J.-H."/>
            <person name="Song I."/>
            <person name="Kim S."/>
            <person name="Choi T."/>
            <person name="Kim D."/>
            <person name="Ryu S."/>
            <person name="Kim W."/>
        </authorList>
    </citation>
    <scope>NUCLEOTIDE SEQUENCE [LARGE SCALE GENOMIC DNA]</scope>
    <source>
        <tissue evidence="1">Muscle</tissue>
    </source>
</reference>
<proteinExistence type="predicted"/>
<gene>
    <name evidence="1" type="ORF">E2C01_005910</name>
</gene>
<protein>
    <submittedName>
        <fullName evidence="1">Uncharacterized protein</fullName>
    </submittedName>
</protein>
<name>A0A5B7CTL5_PORTR</name>
<accession>A0A5B7CTL5</accession>
<keyword evidence="2" id="KW-1185">Reference proteome</keyword>
<dbReference type="Proteomes" id="UP000324222">
    <property type="component" value="Unassembled WGS sequence"/>
</dbReference>
<dbReference type="AlphaFoldDB" id="A0A5B7CTL5"/>
<organism evidence="1 2">
    <name type="scientific">Portunus trituberculatus</name>
    <name type="common">Swimming crab</name>
    <name type="synonym">Neptunus trituberculatus</name>
    <dbReference type="NCBI Taxonomy" id="210409"/>
    <lineage>
        <taxon>Eukaryota</taxon>
        <taxon>Metazoa</taxon>
        <taxon>Ecdysozoa</taxon>
        <taxon>Arthropoda</taxon>
        <taxon>Crustacea</taxon>
        <taxon>Multicrustacea</taxon>
        <taxon>Malacostraca</taxon>
        <taxon>Eumalacostraca</taxon>
        <taxon>Eucarida</taxon>
        <taxon>Decapoda</taxon>
        <taxon>Pleocyemata</taxon>
        <taxon>Brachyura</taxon>
        <taxon>Eubrachyura</taxon>
        <taxon>Portunoidea</taxon>
        <taxon>Portunidae</taxon>
        <taxon>Portuninae</taxon>
        <taxon>Portunus</taxon>
    </lineage>
</organism>
<comment type="caution">
    <text evidence="1">The sequence shown here is derived from an EMBL/GenBank/DDBJ whole genome shotgun (WGS) entry which is preliminary data.</text>
</comment>
<dbReference type="EMBL" id="VSRR010000264">
    <property type="protein sequence ID" value="MPC13187.1"/>
    <property type="molecule type" value="Genomic_DNA"/>
</dbReference>
<evidence type="ECO:0000313" key="2">
    <source>
        <dbReference type="Proteomes" id="UP000324222"/>
    </source>
</evidence>